<keyword evidence="1" id="KW-0732">Signal</keyword>
<proteinExistence type="predicted"/>
<protein>
    <submittedName>
        <fullName evidence="2">Protein FAM180A-like</fullName>
    </submittedName>
</protein>
<name>A0A672G9L2_SALFA</name>
<dbReference type="OrthoDB" id="8913792at2759"/>
<dbReference type="Ensembl" id="ENSSFAT00005015582.1">
    <property type="protein sequence ID" value="ENSSFAP00005014962.1"/>
    <property type="gene ID" value="ENSSFAG00005008024.1"/>
</dbReference>
<evidence type="ECO:0000313" key="2">
    <source>
        <dbReference type="Ensembl" id="ENSSFAP00005014962.1"/>
    </source>
</evidence>
<evidence type="ECO:0000256" key="1">
    <source>
        <dbReference type="SAM" id="SignalP"/>
    </source>
</evidence>
<feature type="signal peptide" evidence="1">
    <location>
        <begin position="1"/>
        <end position="21"/>
    </location>
</feature>
<dbReference type="Proteomes" id="UP000472267">
    <property type="component" value="Chromosome 7"/>
</dbReference>
<accession>A0A672G9L2</accession>
<gene>
    <name evidence="2" type="primary">LOC115392266</name>
</gene>
<dbReference type="OMA" id="GETRSCW"/>
<dbReference type="GeneID" id="115392266"/>
<dbReference type="InterPro" id="IPR029170">
    <property type="entry name" value="FAM180"/>
</dbReference>
<dbReference type="InParanoid" id="A0A672G9L2"/>
<evidence type="ECO:0000313" key="3">
    <source>
        <dbReference type="Proteomes" id="UP000472267"/>
    </source>
</evidence>
<dbReference type="PANTHER" id="PTHR34034:SF2">
    <property type="entry name" value="PROTEIN FAM180A"/>
    <property type="match status" value="1"/>
</dbReference>
<feature type="chain" id="PRO_5025371647" evidence="1">
    <location>
        <begin position="22"/>
        <end position="167"/>
    </location>
</feature>
<sequence length="167" mass="19002">MLPRKMVIVGLLYCWIRTGVARCQRKALFPAARRTKRAADEPMNPTFHSSFSDVHLLFEILMAGIQFDSSGAFSVKDAELASLRKTKNLDVICEEIIPKKITDIFRLISDLSNYACRLRQEDFERTLLTLVYAAQQVAGSSGEHQRDAWAQSFVQLYKAIKKDLTTE</sequence>
<dbReference type="Pfam" id="PF15173">
    <property type="entry name" value="FAM180"/>
    <property type="match status" value="1"/>
</dbReference>
<reference evidence="2" key="1">
    <citation type="submission" date="2019-06" db="EMBL/GenBank/DDBJ databases">
        <authorList>
            <consortium name="Wellcome Sanger Institute Data Sharing"/>
        </authorList>
    </citation>
    <scope>NUCLEOTIDE SEQUENCE [LARGE SCALE GENOMIC DNA]</scope>
</reference>
<dbReference type="RefSeq" id="XP_029952694.1">
    <property type="nucleotide sequence ID" value="XM_030096834.1"/>
</dbReference>
<dbReference type="AlphaFoldDB" id="A0A672G9L2"/>
<reference evidence="2" key="3">
    <citation type="submission" date="2025-09" db="UniProtKB">
        <authorList>
            <consortium name="Ensembl"/>
        </authorList>
    </citation>
    <scope>IDENTIFICATION</scope>
</reference>
<keyword evidence="3" id="KW-1185">Reference proteome</keyword>
<reference evidence="2" key="2">
    <citation type="submission" date="2025-08" db="UniProtKB">
        <authorList>
            <consortium name="Ensembl"/>
        </authorList>
    </citation>
    <scope>IDENTIFICATION</scope>
</reference>
<dbReference type="PANTHER" id="PTHR34034">
    <property type="entry name" value="PROTEIN FAM180A-RELATED"/>
    <property type="match status" value="1"/>
</dbReference>
<organism evidence="2 3">
    <name type="scientific">Salarias fasciatus</name>
    <name type="common">Jewelled blenny</name>
    <name type="synonym">Blennius fasciatus</name>
    <dbReference type="NCBI Taxonomy" id="181472"/>
    <lineage>
        <taxon>Eukaryota</taxon>
        <taxon>Metazoa</taxon>
        <taxon>Chordata</taxon>
        <taxon>Craniata</taxon>
        <taxon>Vertebrata</taxon>
        <taxon>Euteleostomi</taxon>
        <taxon>Actinopterygii</taxon>
        <taxon>Neopterygii</taxon>
        <taxon>Teleostei</taxon>
        <taxon>Neoteleostei</taxon>
        <taxon>Acanthomorphata</taxon>
        <taxon>Ovalentaria</taxon>
        <taxon>Blenniimorphae</taxon>
        <taxon>Blenniiformes</taxon>
        <taxon>Blennioidei</taxon>
        <taxon>Blenniidae</taxon>
        <taxon>Salariinae</taxon>
        <taxon>Salarias</taxon>
    </lineage>
</organism>